<dbReference type="AlphaFoldDB" id="A0A0G0VDQ2"/>
<proteinExistence type="predicted"/>
<dbReference type="InterPro" id="IPR050765">
    <property type="entry name" value="Riboflavin_Biosynth_HTPR"/>
</dbReference>
<evidence type="ECO:0000259" key="4">
    <source>
        <dbReference type="Pfam" id="PF01872"/>
    </source>
</evidence>
<dbReference type="Proteomes" id="UP000033930">
    <property type="component" value="Unassembled WGS sequence"/>
</dbReference>
<feature type="domain" description="Bacterial bifunctional deaminase-reductase C-terminal" evidence="4">
    <location>
        <begin position="7"/>
        <end position="212"/>
    </location>
</feature>
<dbReference type="GO" id="GO:0008703">
    <property type="term" value="F:5-amino-6-(5-phosphoribosylamino)uracil reductase activity"/>
    <property type="evidence" value="ECO:0007669"/>
    <property type="project" value="InterPro"/>
</dbReference>
<keyword evidence="2" id="KW-0521">NADP</keyword>
<evidence type="ECO:0000313" key="5">
    <source>
        <dbReference type="EMBL" id="KKR99024.1"/>
    </source>
</evidence>
<dbReference type="PANTHER" id="PTHR38011">
    <property type="entry name" value="DIHYDROFOLATE REDUCTASE FAMILY PROTEIN (AFU_ORTHOLOGUE AFUA_8G06820)"/>
    <property type="match status" value="1"/>
</dbReference>
<protein>
    <submittedName>
        <fullName evidence="5">RibD domain protein</fullName>
    </submittedName>
</protein>
<dbReference type="PANTHER" id="PTHR38011:SF7">
    <property type="entry name" value="2,5-DIAMINO-6-RIBOSYLAMINO-4(3H)-PYRIMIDINONE 5'-PHOSPHATE REDUCTASE"/>
    <property type="match status" value="1"/>
</dbReference>
<reference evidence="5 6" key="1">
    <citation type="journal article" date="2015" name="Nature">
        <title>rRNA introns, odd ribosomes, and small enigmatic genomes across a large radiation of phyla.</title>
        <authorList>
            <person name="Brown C.T."/>
            <person name="Hug L.A."/>
            <person name="Thomas B.C."/>
            <person name="Sharon I."/>
            <person name="Castelle C.J."/>
            <person name="Singh A."/>
            <person name="Wilkins M.J."/>
            <person name="Williams K.H."/>
            <person name="Banfield J.F."/>
        </authorList>
    </citation>
    <scope>NUCLEOTIDE SEQUENCE [LARGE SCALE GENOMIC DNA]</scope>
</reference>
<comment type="pathway">
    <text evidence="1">Cofactor biosynthesis; riboflavin biosynthesis.</text>
</comment>
<name>A0A0G0VDQ2_9BACT</name>
<keyword evidence="3" id="KW-0560">Oxidoreductase</keyword>
<dbReference type="Gene3D" id="3.40.430.10">
    <property type="entry name" value="Dihydrofolate Reductase, subunit A"/>
    <property type="match status" value="1"/>
</dbReference>
<dbReference type="InterPro" id="IPR024072">
    <property type="entry name" value="DHFR-like_dom_sf"/>
</dbReference>
<dbReference type="SUPFAM" id="SSF53597">
    <property type="entry name" value="Dihydrofolate reductase-like"/>
    <property type="match status" value="1"/>
</dbReference>
<dbReference type="EMBL" id="LCAW01000011">
    <property type="protein sequence ID" value="KKR99024.1"/>
    <property type="molecule type" value="Genomic_DNA"/>
</dbReference>
<dbReference type="Pfam" id="PF01872">
    <property type="entry name" value="RibD_C"/>
    <property type="match status" value="1"/>
</dbReference>
<organism evidence="5 6">
    <name type="scientific">Candidatus Uhrbacteria bacterium GW2011_GWC1_41_20</name>
    <dbReference type="NCBI Taxonomy" id="1618983"/>
    <lineage>
        <taxon>Bacteria</taxon>
        <taxon>Candidatus Uhriibacteriota</taxon>
    </lineage>
</organism>
<sequence>MIKPISTLFMLMSVDGKISTGNTDSLDVDKDYPKIKGIKEGLQQYYDIEQTTDLYSLNSGKVQVKVGANEPQKNIVKLPVSFLIIDNQPHLNEIGVDNFIKKSKKLFIITTNKSHPAFDRQDEDNLEIIYYENEIDFVDLFRKLKKDFKIDNLTIQTGATLNSIFLRHKLIDKLSIVVAPALIGGKETPSLIDGKSLSSIDELKDIKALKLVDAKKLNDSYLHLKYDVINETVLE</sequence>
<accession>A0A0G0VDQ2</accession>
<evidence type="ECO:0000256" key="3">
    <source>
        <dbReference type="ARBA" id="ARBA00023002"/>
    </source>
</evidence>
<dbReference type="InterPro" id="IPR002734">
    <property type="entry name" value="RibDG_C"/>
</dbReference>
<comment type="caution">
    <text evidence="5">The sequence shown here is derived from an EMBL/GenBank/DDBJ whole genome shotgun (WGS) entry which is preliminary data.</text>
</comment>
<evidence type="ECO:0000256" key="2">
    <source>
        <dbReference type="ARBA" id="ARBA00022857"/>
    </source>
</evidence>
<dbReference type="GO" id="GO:0009231">
    <property type="term" value="P:riboflavin biosynthetic process"/>
    <property type="evidence" value="ECO:0007669"/>
    <property type="project" value="InterPro"/>
</dbReference>
<evidence type="ECO:0000313" key="6">
    <source>
        <dbReference type="Proteomes" id="UP000033930"/>
    </source>
</evidence>
<gene>
    <name evidence="5" type="ORF">UU50_C0011G0003</name>
</gene>
<evidence type="ECO:0000256" key="1">
    <source>
        <dbReference type="ARBA" id="ARBA00005104"/>
    </source>
</evidence>